<evidence type="ECO:0000313" key="1">
    <source>
        <dbReference type="EMBL" id="SVE46777.1"/>
    </source>
</evidence>
<sequence>VASDPIEQELQRREDLWAEVLALGGPDGLDPSQINNHGLRLVAGQRGIYRDADLTGPLTPSGDGLTVGIRITGRVYPDDVDDEGVLYHYPRTGSRTTDEREILATKAAGENSLPIFAVISDGKQRNVRLGWVLDWDDGAELFLVEFSEQSPPKYEPSGGDEFFEPFGSGAVVKDGKQSTRPNQRRFRYQVLQRYGAECAFCPIDKKELLDTAHLIGKEHKGSDESG</sequence>
<gene>
    <name evidence="1" type="ORF">METZ01_LOCUS499631</name>
</gene>
<organism evidence="1">
    <name type="scientific">marine metagenome</name>
    <dbReference type="NCBI Taxonomy" id="408172"/>
    <lineage>
        <taxon>unclassified sequences</taxon>
        <taxon>metagenomes</taxon>
        <taxon>ecological metagenomes</taxon>
    </lineage>
</organism>
<reference evidence="1" key="1">
    <citation type="submission" date="2018-05" db="EMBL/GenBank/DDBJ databases">
        <authorList>
            <person name="Lanie J.A."/>
            <person name="Ng W.-L."/>
            <person name="Kazmierczak K.M."/>
            <person name="Andrzejewski T.M."/>
            <person name="Davidsen T.M."/>
            <person name="Wayne K.J."/>
            <person name="Tettelin H."/>
            <person name="Glass J.I."/>
            <person name="Rusch D."/>
            <person name="Podicherti R."/>
            <person name="Tsui H.-C.T."/>
            <person name="Winkler M.E."/>
        </authorList>
    </citation>
    <scope>NUCLEOTIDE SEQUENCE</scope>
</reference>
<dbReference type="AlphaFoldDB" id="A0A383DQJ0"/>
<evidence type="ECO:0008006" key="2">
    <source>
        <dbReference type="Google" id="ProtNLM"/>
    </source>
</evidence>
<dbReference type="EMBL" id="UINC01219345">
    <property type="protein sequence ID" value="SVE46777.1"/>
    <property type="molecule type" value="Genomic_DNA"/>
</dbReference>
<name>A0A383DQJ0_9ZZZZ</name>
<accession>A0A383DQJ0</accession>
<feature type="non-terminal residue" evidence="1">
    <location>
        <position position="1"/>
    </location>
</feature>
<protein>
    <recommendedName>
        <fullName evidence="2">HNH nuclease domain-containing protein</fullName>
    </recommendedName>
</protein>
<feature type="non-terminal residue" evidence="1">
    <location>
        <position position="226"/>
    </location>
</feature>
<proteinExistence type="predicted"/>